<evidence type="ECO:0000256" key="5">
    <source>
        <dbReference type="ARBA" id="ARBA00023043"/>
    </source>
</evidence>
<keyword evidence="5 7" id="KW-0040">ANK repeat</keyword>
<organism evidence="10 11">
    <name type="scientific">Theobroma cacao</name>
    <name type="common">Cacao</name>
    <name type="synonym">Cocoa</name>
    <dbReference type="NCBI Taxonomy" id="3641"/>
    <lineage>
        <taxon>Eukaryota</taxon>
        <taxon>Viridiplantae</taxon>
        <taxon>Streptophyta</taxon>
        <taxon>Embryophyta</taxon>
        <taxon>Tracheophyta</taxon>
        <taxon>Spermatophyta</taxon>
        <taxon>Magnoliopsida</taxon>
        <taxon>eudicotyledons</taxon>
        <taxon>Gunneridae</taxon>
        <taxon>Pentapetalae</taxon>
        <taxon>rosids</taxon>
        <taxon>malvids</taxon>
        <taxon>Malvales</taxon>
        <taxon>Malvaceae</taxon>
        <taxon>Byttnerioideae</taxon>
        <taxon>Theobroma</taxon>
    </lineage>
</organism>
<proteinExistence type="predicted"/>
<dbReference type="SUPFAM" id="SSF48403">
    <property type="entry name" value="Ankyrin repeat"/>
    <property type="match status" value="1"/>
</dbReference>
<evidence type="ECO:0000256" key="6">
    <source>
        <dbReference type="ARBA" id="ARBA00023136"/>
    </source>
</evidence>
<gene>
    <name evidence="11" type="primary">LOC18588116</name>
</gene>
<feature type="repeat" description="ANK" evidence="7">
    <location>
        <begin position="76"/>
        <end position="97"/>
    </location>
</feature>
<reference evidence="11" key="2">
    <citation type="submission" date="2025-08" db="UniProtKB">
        <authorList>
            <consortium name="RefSeq"/>
        </authorList>
    </citation>
    <scope>IDENTIFICATION</scope>
</reference>
<accession>A0AB32WXM1</accession>
<dbReference type="PROSITE" id="PS50297">
    <property type="entry name" value="ANK_REP_REGION"/>
    <property type="match status" value="1"/>
</dbReference>
<evidence type="ECO:0000259" key="9">
    <source>
        <dbReference type="Pfam" id="PF13962"/>
    </source>
</evidence>
<feature type="transmembrane region" description="Helical" evidence="8">
    <location>
        <begin position="328"/>
        <end position="349"/>
    </location>
</feature>
<dbReference type="PROSITE" id="PS50088">
    <property type="entry name" value="ANK_REPEAT"/>
    <property type="match status" value="1"/>
</dbReference>
<dbReference type="InterPro" id="IPR002110">
    <property type="entry name" value="Ankyrin_rpt"/>
</dbReference>
<comment type="subcellular location">
    <subcellularLocation>
        <location evidence="1">Membrane</location>
        <topology evidence="1">Multi-pass membrane protein</topology>
    </subcellularLocation>
</comment>
<evidence type="ECO:0000313" key="11">
    <source>
        <dbReference type="RefSeq" id="XP_017982259.1"/>
    </source>
</evidence>
<dbReference type="InterPro" id="IPR026961">
    <property type="entry name" value="PGG_dom"/>
</dbReference>
<evidence type="ECO:0000256" key="2">
    <source>
        <dbReference type="ARBA" id="ARBA00022692"/>
    </source>
</evidence>
<keyword evidence="2 8" id="KW-0812">Transmembrane</keyword>
<sequence length="439" mass="49093">MENVKERMRMIREAAIKGNVNSLDELLHEDPLILDRFIAGCFTETPLHIAAMLGRLAFAKAILSRKPELPKELDFEGASPLHLATASGHVELVKELLLVNPEMCLAQNQDAKNPLHIAVIKDRIEVLKELVPAKPEAAQVPAAEGETILHLCVKHYRLEALRFLVENISTSDFVNSEYDNGFTVLHLALAKNQHENADMTGSHHGEHEIWPHTPDLKLSWEAQCSIGSTRSHRNVVQSIKIWITNTKVERNPLLTNCTALAQGRRNANNDIDIRGFLQHDEAGSARRTALMVVASIIATMACETRINPPKGLWPEINKATSFGKTSEFLSYNTTGFLASLTVILLLIGGLPLRSKFILWILTVIIWVAIASMLLAYTLGLYILLEPYGSDYPKIQLAVTTWFWYAVLAFLLLGHAIRLALKVARYTRESCRRTTDHLPV</sequence>
<dbReference type="Gramene" id="Tc09v2_t005210.1">
    <property type="protein sequence ID" value="Tc09v2_p005210.1"/>
    <property type="gene ID" value="Tc09v2_g005210"/>
</dbReference>
<name>A0AB32WXM1_THECC</name>
<dbReference type="AlphaFoldDB" id="A0AB32WXM1"/>
<dbReference type="PANTHER" id="PTHR24186:SF37">
    <property type="entry name" value="PGG DOMAIN-CONTAINING PROTEIN"/>
    <property type="match status" value="1"/>
</dbReference>
<dbReference type="SMART" id="SM00248">
    <property type="entry name" value="ANK"/>
    <property type="match status" value="5"/>
</dbReference>
<dbReference type="Gene3D" id="1.25.40.20">
    <property type="entry name" value="Ankyrin repeat-containing domain"/>
    <property type="match status" value="1"/>
</dbReference>
<evidence type="ECO:0000256" key="1">
    <source>
        <dbReference type="ARBA" id="ARBA00004141"/>
    </source>
</evidence>
<evidence type="ECO:0000256" key="7">
    <source>
        <dbReference type="PROSITE-ProRule" id="PRU00023"/>
    </source>
</evidence>
<evidence type="ECO:0000256" key="4">
    <source>
        <dbReference type="ARBA" id="ARBA00022989"/>
    </source>
</evidence>
<dbReference type="GO" id="GO:0016020">
    <property type="term" value="C:membrane"/>
    <property type="evidence" value="ECO:0007669"/>
    <property type="project" value="UniProtKB-SubCell"/>
</dbReference>
<keyword evidence="4 8" id="KW-1133">Transmembrane helix</keyword>
<dbReference type="Pfam" id="PF13962">
    <property type="entry name" value="PGG"/>
    <property type="match status" value="1"/>
</dbReference>
<dbReference type="KEGG" id="tcc:18588116"/>
<keyword evidence="3" id="KW-0677">Repeat</keyword>
<dbReference type="Proteomes" id="UP000694886">
    <property type="component" value="Chromosome 9"/>
</dbReference>
<feature type="domain" description="PGG" evidence="9">
    <location>
        <begin position="285"/>
        <end position="382"/>
    </location>
</feature>
<feature type="transmembrane region" description="Helical" evidence="8">
    <location>
        <begin position="356"/>
        <end position="381"/>
    </location>
</feature>
<evidence type="ECO:0000256" key="3">
    <source>
        <dbReference type="ARBA" id="ARBA00022737"/>
    </source>
</evidence>
<reference evidence="10" key="1">
    <citation type="journal article" date="1997" name="Nucleic Acids Res.">
        <title>tRNAscan-SE: a program for improved detection of transfer RNA genes in genomic sequence.</title>
        <authorList>
            <person name="Lowe T.M."/>
            <person name="Eddy S.R."/>
        </authorList>
    </citation>
    <scope>NUCLEOTIDE SEQUENCE [LARGE SCALE GENOMIC DNA]</scope>
    <source>
        <strain evidence="10">r\B97-61/B2</strain>
    </source>
</reference>
<dbReference type="Pfam" id="PF12796">
    <property type="entry name" value="Ank_2"/>
    <property type="match status" value="2"/>
</dbReference>
<dbReference type="RefSeq" id="XP_017982259.1">
    <property type="nucleotide sequence ID" value="XM_018126770.1"/>
</dbReference>
<evidence type="ECO:0000313" key="10">
    <source>
        <dbReference type="Proteomes" id="UP000694886"/>
    </source>
</evidence>
<evidence type="ECO:0000256" key="8">
    <source>
        <dbReference type="SAM" id="Phobius"/>
    </source>
</evidence>
<dbReference type="InterPro" id="IPR036770">
    <property type="entry name" value="Ankyrin_rpt-contain_sf"/>
</dbReference>
<keyword evidence="6 8" id="KW-0472">Membrane</keyword>
<dbReference type="PANTHER" id="PTHR24186">
    <property type="entry name" value="PROTEIN PHOSPHATASE 1 REGULATORY SUBUNIT"/>
    <property type="match status" value="1"/>
</dbReference>
<protein>
    <submittedName>
        <fullName evidence="11">Ankyrin repeat-containing protein At3g12360</fullName>
    </submittedName>
</protein>
<dbReference type="GeneID" id="18588116"/>
<feature type="transmembrane region" description="Helical" evidence="8">
    <location>
        <begin position="401"/>
        <end position="420"/>
    </location>
</feature>